<protein>
    <submittedName>
        <fullName evidence="1">Uncharacterized protein</fullName>
    </submittedName>
</protein>
<dbReference type="EMBL" id="RHLK01000009">
    <property type="protein sequence ID" value="MVP00982.1"/>
    <property type="molecule type" value="Genomic_DNA"/>
</dbReference>
<comment type="caution">
    <text evidence="1">The sequence shown here is derived from an EMBL/GenBank/DDBJ whole genome shotgun (WGS) entry which is preliminary data.</text>
</comment>
<accession>A0A7X3K0D7</accession>
<gene>
    <name evidence="1" type="ORF">EDM21_15880</name>
</gene>
<dbReference type="AlphaFoldDB" id="A0A7X3K0D7"/>
<organism evidence="1 2">
    <name type="scientific">Paenibacillus lutrae</name>
    <dbReference type="NCBI Taxonomy" id="2078573"/>
    <lineage>
        <taxon>Bacteria</taxon>
        <taxon>Bacillati</taxon>
        <taxon>Bacillota</taxon>
        <taxon>Bacilli</taxon>
        <taxon>Bacillales</taxon>
        <taxon>Paenibacillaceae</taxon>
        <taxon>Paenibacillus</taxon>
    </lineage>
</organism>
<sequence length="131" mass="15157">MTESKYSQLFEFIRYFEDESVQFCKWQPGKELKDGVYSMPYCIYDERLHTFIGAVNDSGIMLPNYLSVLGGTIGTSHEALRIIEGTHDLEMLQAILTYYVRQERFCDGTWAQAAENKIFLSILLKLKELPV</sequence>
<name>A0A7X3K0D7_9BACL</name>
<reference evidence="1 2" key="1">
    <citation type="journal article" date="2019" name="Microorganisms">
        <title>Paenibacillus lutrae sp. nov., A Chitinolytic Species Isolated from A River Otter in Castril Natural Park, Granada, Spain.</title>
        <authorList>
            <person name="Rodriguez M."/>
            <person name="Reina J.C."/>
            <person name="Bejar V."/>
            <person name="Llamas I."/>
        </authorList>
    </citation>
    <scope>NUCLEOTIDE SEQUENCE [LARGE SCALE GENOMIC DNA]</scope>
    <source>
        <strain evidence="1 2">N10</strain>
    </source>
</reference>
<dbReference type="Pfam" id="PF20118">
    <property type="entry name" value="DUF6508"/>
    <property type="match status" value="1"/>
</dbReference>
<evidence type="ECO:0000313" key="2">
    <source>
        <dbReference type="Proteomes" id="UP000490800"/>
    </source>
</evidence>
<evidence type="ECO:0000313" key="1">
    <source>
        <dbReference type="EMBL" id="MVP00982.1"/>
    </source>
</evidence>
<dbReference type="Proteomes" id="UP000490800">
    <property type="component" value="Unassembled WGS sequence"/>
</dbReference>
<keyword evidence="2" id="KW-1185">Reference proteome</keyword>
<dbReference type="InterPro" id="IPR045425">
    <property type="entry name" value="DUF6508"/>
</dbReference>
<dbReference type="RefSeq" id="WP_157336978.1">
    <property type="nucleotide sequence ID" value="NZ_RHLK01000009.1"/>
</dbReference>
<proteinExistence type="predicted"/>
<dbReference type="OrthoDB" id="2616991at2"/>